<name>A0ABR1ZZH8_9ROSI</name>
<evidence type="ECO:0000313" key="2">
    <source>
        <dbReference type="Proteomes" id="UP001472677"/>
    </source>
</evidence>
<comment type="caution">
    <text evidence="1">The sequence shown here is derived from an EMBL/GenBank/DDBJ whole genome shotgun (WGS) entry which is preliminary data.</text>
</comment>
<keyword evidence="2" id="KW-1185">Reference proteome</keyword>
<accession>A0ABR1ZZH8</accession>
<protein>
    <submittedName>
        <fullName evidence="1">Uncharacterized protein</fullName>
    </submittedName>
</protein>
<dbReference type="EMBL" id="JBBPBM010001203">
    <property type="protein sequence ID" value="KAK8486129.1"/>
    <property type="molecule type" value="Genomic_DNA"/>
</dbReference>
<organism evidence="1 2">
    <name type="scientific">Hibiscus sabdariffa</name>
    <name type="common">roselle</name>
    <dbReference type="NCBI Taxonomy" id="183260"/>
    <lineage>
        <taxon>Eukaryota</taxon>
        <taxon>Viridiplantae</taxon>
        <taxon>Streptophyta</taxon>
        <taxon>Embryophyta</taxon>
        <taxon>Tracheophyta</taxon>
        <taxon>Spermatophyta</taxon>
        <taxon>Magnoliopsida</taxon>
        <taxon>eudicotyledons</taxon>
        <taxon>Gunneridae</taxon>
        <taxon>Pentapetalae</taxon>
        <taxon>rosids</taxon>
        <taxon>malvids</taxon>
        <taxon>Malvales</taxon>
        <taxon>Malvaceae</taxon>
        <taxon>Malvoideae</taxon>
        <taxon>Hibiscus</taxon>
    </lineage>
</organism>
<evidence type="ECO:0000313" key="1">
    <source>
        <dbReference type="EMBL" id="KAK8486129.1"/>
    </source>
</evidence>
<gene>
    <name evidence="1" type="ORF">V6N12_017739</name>
</gene>
<reference evidence="1 2" key="1">
    <citation type="journal article" date="2024" name="G3 (Bethesda)">
        <title>Genome assembly of Hibiscus sabdariffa L. provides insights into metabolisms of medicinal natural products.</title>
        <authorList>
            <person name="Kim T."/>
        </authorList>
    </citation>
    <scope>NUCLEOTIDE SEQUENCE [LARGE SCALE GENOMIC DNA]</scope>
    <source>
        <strain evidence="1">TK-2024</strain>
        <tissue evidence="1">Old leaves</tissue>
    </source>
</reference>
<proteinExistence type="predicted"/>
<sequence length="112" mass="12038">MRDARRKTRGGIPNSSPSNVMGSRSSVEGSSFKSPGLNQNPNMHGSHILCGTSYGGTRTSINDDMGRSVMLLDELNHARMSPTGAQPPTGNKNASYDPRPPFMTDRRPSPPP</sequence>
<dbReference type="Proteomes" id="UP001472677">
    <property type="component" value="Unassembled WGS sequence"/>
</dbReference>